<dbReference type="EMBL" id="JABCQN010000012">
    <property type="protein sequence ID" value="MBF0872094.1"/>
    <property type="molecule type" value="Genomic_DNA"/>
</dbReference>
<organism evidence="1 2">
    <name type="scientific">Gluconobacter japonicus</name>
    <dbReference type="NCBI Taxonomy" id="376620"/>
    <lineage>
        <taxon>Bacteria</taxon>
        <taxon>Pseudomonadati</taxon>
        <taxon>Pseudomonadota</taxon>
        <taxon>Alphaproteobacteria</taxon>
        <taxon>Acetobacterales</taxon>
        <taxon>Acetobacteraceae</taxon>
        <taxon>Gluconobacter</taxon>
    </lineage>
</organism>
<dbReference type="Proteomes" id="UP000661006">
    <property type="component" value="Unassembled WGS sequence"/>
</dbReference>
<gene>
    <name evidence="1" type="ORF">HKD32_14820</name>
</gene>
<dbReference type="GeneID" id="81475965"/>
<reference evidence="1" key="1">
    <citation type="submission" date="2020-04" db="EMBL/GenBank/DDBJ databases">
        <authorList>
            <person name="Sombolestani A."/>
        </authorList>
    </citation>
    <scope>NUCLEOTIDE SEQUENCE</scope>
    <source>
        <strain evidence="1">R71697</strain>
    </source>
</reference>
<sequence length="123" mass="13513">MSRIPSQPMIRLDHAIEEVVANTPDAAIAPDLVAFHKTLSVRQHASEGIEPPTLTDALFLHLMPHLKSAGILRSDQRKTLLTRLEARAQSSFGPVVPGGLEALSFELHNLELLMRYRDSLIGG</sequence>
<evidence type="ECO:0000313" key="2">
    <source>
        <dbReference type="Proteomes" id="UP000661006"/>
    </source>
</evidence>
<dbReference type="AlphaFoldDB" id="A0A9Q2FND2"/>
<name>A0A9Q2FND2_GLUJA</name>
<comment type="caution">
    <text evidence="1">The sequence shown here is derived from an EMBL/GenBank/DDBJ whole genome shotgun (WGS) entry which is preliminary data.</text>
</comment>
<proteinExistence type="predicted"/>
<reference evidence="1" key="2">
    <citation type="submission" date="2020-11" db="EMBL/GenBank/DDBJ databases">
        <title>Description of novel Gluconobacter species.</title>
        <authorList>
            <person name="Cleenwerck I."/>
            <person name="Cnockaert M."/>
            <person name="Borremans W."/>
            <person name="Wieme A.D."/>
            <person name="De Vuyst L."/>
            <person name="Vandamme P."/>
        </authorList>
    </citation>
    <scope>NUCLEOTIDE SEQUENCE</scope>
    <source>
        <strain evidence="1">R71697</strain>
    </source>
</reference>
<evidence type="ECO:0000313" key="1">
    <source>
        <dbReference type="EMBL" id="MBF0872094.1"/>
    </source>
</evidence>
<accession>A0A9Q2FND2</accession>
<protein>
    <submittedName>
        <fullName evidence="1">Uncharacterized protein</fullName>
    </submittedName>
</protein>
<dbReference type="RefSeq" id="WP_194258371.1">
    <property type="nucleotide sequence ID" value="NZ_JABCQN010000012.1"/>
</dbReference>